<dbReference type="RefSeq" id="WP_068593006.1">
    <property type="nucleotide sequence ID" value="NZ_LRXL01000045.1"/>
</dbReference>
<evidence type="ECO:0000313" key="1">
    <source>
        <dbReference type="EMBL" id="OAB78178.1"/>
    </source>
</evidence>
<dbReference type="OrthoDB" id="1143555at2"/>
<dbReference type="EMBL" id="LRXL01000045">
    <property type="protein sequence ID" value="OAB78178.1"/>
    <property type="molecule type" value="Genomic_DNA"/>
</dbReference>
<proteinExistence type="predicted"/>
<organism evidence="1 2">
    <name type="scientific">Cochleicola gelatinilyticus</name>
    <dbReference type="NCBI Taxonomy" id="1763537"/>
    <lineage>
        <taxon>Bacteria</taxon>
        <taxon>Pseudomonadati</taxon>
        <taxon>Bacteroidota</taxon>
        <taxon>Flavobacteriia</taxon>
        <taxon>Flavobacteriales</taxon>
        <taxon>Flavobacteriaceae</taxon>
        <taxon>Cochleicola</taxon>
    </lineage>
</organism>
<sequence length="182" mass="20603">MTLIKYFVGISLAILSLWSCSNEKSLQRYLVEKQDDPAFMKVDLATSLLKGDTNLISEEQKELFSSIKKINVVAYPIKDGNTLVYEAEKKELDKILTNEKYQLLSKVKADKINLSFQYVGEETSIDEVIIVANDSEKGFAIFRLLGENMHPDDMMQLYRAISNGDIDLSSLSGMESIFKNNL</sequence>
<comment type="caution">
    <text evidence="1">The sequence shown here is derived from an EMBL/GenBank/DDBJ whole genome shotgun (WGS) entry which is preliminary data.</text>
</comment>
<accession>A0A167H3I0</accession>
<evidence type="ECO:0008006" key="3">
    <source>
        <dbReference type="Google" id="ProtNLM"/>
    </source>
</evidence>
<protein>
    <recommendedName>
        <fullName evidence="3">DUF4252 domain-containing protein</fullName>
    </recommendedName>
</protein>
<gene>
    <name evidence="1" type="ORF">ULVI_11910</name>
</gene>
<evidence type="ECO:0000313" key="2">
    <source>
        <dbReference type="Proteomes" id="UP000077013"/>
    </source>
</evidence>
<dbReference type="Pfam" id="PF14060">
    <property type="entry name" value="DUF4252"/>
    <property type="match status" value="1"/>
</dbReference>
<dbReference type="InterPro" id="IPR025348">
    <property type="entry name" value="DUF4252"/>
</dbReference>
<dbReference type="STRING" id="1763537.ULVI_11910"/>
<keyword evidence="2" id="KW-1185">Reference proteome</keyword>
<name>A0A167H3I0_9FLAO</name>
<reference evidence="1 2" key="1">
    <citation type="submission" date="2016-02" db="EMBL/GenBank/DDBJ databases">
        <title>Ulvibacter sp. LPB0005, isolated from Thais luteostoma.</title>
        <authorList>
            <person name="Shin S.-K."/>
            <person name="Yi H."/>
        </authorList>
    </citation>
    <scope>NUCLEOTIDE SEQUENCE [LARGE SCALE GENOMIC DNA]</scope>
    <source>
        <strain evidence="1 2">LPB0005</strain>
    </source>
</reference>
<dbReference type="AlphaFoldDB" id="A0A167H3I0"/>
<dbReference type="Proteomes" id="UP000077013">
    <property type="component" value="Unassembled WGS sequence"/>
</dbReference>